<dbReference type="SUPFAM" id="SSF48576">
    <property type="entry name" value="Terpenoid synthases"/>
    <property type="match status" value="1"/>
</dbReference>
<dbReference type="InterPro" id="IPR019845">
    <property type="entry name" value="Squalene/phytoene_synthase_CS"/>
</dbReference>
<dbReference type="AlphaFoldDB" id="A0A1F7FLS1"/>
<dbReference type="Pfam" id="PF00494">
    <property type="entry name" value="SQS_PSY"/>
    <property type="match status" value="1"/>
</dbReference>
<dbReference type="InterPro" id="IPR008949">
    <property type="entry name" value="Isoprenoid_synthase_dom_sf"/>
</dbReference>
<gene>
    <name evidence="2" type="ORF">A2519_01550</name>
</gene>
<organism evidence="2 3">
    <name type="scientific">Candidatus Raymondbacteria bacterium RIFOXYD12_FULL_49_13</name>
    <dbReference type="NCBI Taxonomy" id="1817890"/>
    <lineage>
        <taxon>Bacteria</taxon>
        <taxon>Raymondiibacteriota</taxon>
    </lineage>
</organism>
<dbReference type="PANTHER" id="PTHR11626">
    <property type="entry name" value="FARNESYL-DIPHOSPHATE FARNESYLTRANSFERASE"/>
    <property type="match status" value="1"/>
</dbReference>
<evidence type="ECO:0008006" key="4">
    <source>
        <dbReference type="Google" id="ProtNLM"/>
    </source>
</evidence>
<dbReference type="Proteomes" id="UP000179243">
    <property type="component" value="Unassembled WGS sequence"/>
</dbReference>
<sequence>MDNDLLYAWSLLPKVSRSFAFVTEYLSRDTKSRIGDSVMVFYHVCRVLDTIEDSSIPNAGKESLYHKFLDALKQENQAHKLLSDSSILSTNQGYIELMDNAGRIIGVFTTLPENAKEIIRRYAGEMAQGMHHFGMRSIQTFDDLDAYCHPVAGIIGYALTELFHTNGHVPDADHGRMEKGRHFGLALQKVNIIRDFGQDLAHGRHFWPIDLLVRHGVSFNTITEKDNAPAALKTLDEIILHSRTNVDNAMDYFCAIPENEESVRMFCGISLVLALETLERVKNNPAVFKPNPNSEPLSSLKVSRISFMALVASIKANISDNAWFIRKYDSLKSTIYSHG</sequence>
<dbReference type="PROSITE" id="PS01044">
    <property type="entry name" value="SQUALEN_PHYTOEN_SYN_1"/>
    <property type="match status" value="1"/>
</dbReference>
<dbReference type="GO" id="GO:0051996">
    <property type="term" value="F:squalene synthase [NAD(P)H] activity"/>
    <property type="evidence" value="ECO:0007669"/>
    <property type="project" value="InterPro"/>
</dbReference>
<comment type="caution">
    <text evidence="2">The sequence shown here is derived from an EMBL/GenBank/DDBJ whole genome shotgun (WGS) entry which is preliminary data.</text>
</comment>
<evidence type="ECO:0000313" key="2">
    <source>
        <dbReference type="EMBL" id="OGK07563.1"/>
    </source>
</evidence>
<evidence type="ECO:0000313" key="3">
    <source>
        <dbReference type="Proteomes" id="UP000179243"/>
    </source>
</evidence>
<dbReference type="InterPro" id="IPR002060">
    <property type="entry name" value="Squ/phyt_synthse"/>
</dbReference>
<dbReference type="InterPro" id="IPR044844">
    <property type="entry name" value="Trans_IPPS_euk-type"/>
</dbReference>
<keyword evidence="1" id="KW-0808">Transferase</keyword>
<dbReference type="SFLD" id="SFLDG01018">
    <property type="entry name" value="Squalene/Phytoene_Synthase_Lik"/>
    <property type="match status" value="1"/>
</dbReference>
<dbReference type="PANTHER" id="PTHR11626:SF2">
    <property type="entry name" value="SQUALENE SYNTHASE"/>
    <property type="match status" value="1"/>
</dbReference>
<reference evidence="2 3" key="1">
    <citation type="journal article" date="2016" name="Nat. Commun.">
        <title>Thousands of microbial genomes shed light on interconnected biogeochemical processes in an aquifer system.</title>
        <authorList>
            <person name="Anantharaman K."/>
            <person name="Brown C.T."/>
            <person name="Hug L.A."/>
            <person name="Sharon I."/>
            <person name="Castelle C.J."/>
            <person name="Probst A.J."/>
            <person name="Thomas B.C."/>
            <person name="Singh A."/>
            <person name="Wilkins M.J."/>
            <person name="Karaoz U."/>
            <person name="Brodie E.L."/>
            <person name="Williams K.H."/>
            <person name="Hubbard S.S."/>
            <person name="Banfield J.F."/>
        </authorList>
    </citation>
    <scope>NUCLEOTIDE SEQUENCE [LARGE SCALE GENOMIC DNA]</scope>
</reference>
<protein>
    <recommendedName>
        <fullName evidence="4">Squalene synthase</fullName>
    </recommendedName>
</protein>
<proteinExistence type="predicted"/>
<dbReference type="EMBL" id="MFYX01000003">
    <property type="protein sequence ID" value="OGK07563.1"/>
    <property type="molecule type" value="Genomic_DNA"/>
</dbReference>
<dbReference type="GO" id="GO:0045338">
    <property type="term" value="P:farnesyl diphosphate metabolic process"/>
    <property type="evidence" value="ECO:0007669"/>
    <property type="project" value="InterPro"/>
</dbReference>
<evidence type="ECO:0000256" key="1">
    <source>
        <dbReference type="ARBA" id="ARBA00022679"/>
    </source>
</evidence>
<dbReference type="Gene3D" id="1.10.600.10">
    <property type="entry name" value="Farnesyl Diphosphate Synthase"/>
    <property type="match status" value="1"/>
</dbReference>
<name>A0A1F7FLS1_UNCRA</name>
<accession>A0A1F7FLS1</accession>
<dbReference type="SFLD" id="SFLDS00005">
    <property type="entry name" value="Isoprenoid_Synthase_Type_I"/>
    <property type="match status" value="1"/>
</dbReference>